<dbReference type="WBParaSite" id="RSKR_0000037700.1">
    <property type="protein sequence ID" value="RSKR_0000037700.1"/>
    <property type="gene ID" value="RSKR_0000037700"/>
</dbReference>
<reference evidence="2" key="1">
    <citation type="submission" date="2016-11" db="UniProtKB">
        <authorList>
            <consortium name="WormBaseParasite"/>
        </authorList>
    </citation>
    <scope>IDENTIFICATION</scope>
    <source>
        <strain evidence="2">KR3021</strain>
    </source>
</reference>
<evidence type="ECO:0000313" key="2">
    <source>
        <dbReference type="WBParaSite" id="RSKR_0000037700.1"/>
    </source>
</evidence>
<protein>
    <submittedName>
        <fullName evidence="2">Glucuronosyltransferase</fullName>
    </submittedName>
</protein>
<evidence type="ECO:0000313" key="1">
    <source>
        <dbReference type="Proteomes" id="UP000095286"/>
    </source>
</evidence>
<accession>A0AC35TGN4</accession>
<sequence length="372" mass="42112">MPTLLGNIYALKLQQERNVPFGMFVTARQADIHSETRAMGQSPAGRPLFFGPNFKDKEFVDVATFTYALKIVYEKFFERWAVLGWIDQKFQAFVGSLDLIKENIYSQQFIFKNAIFSIRDLPQSLFFPFTSAGDVINAGGHCKDVSNAQMSTNLKTIYDDGNINTIVYLAFGGSVRFFDAPPNVIASFLDLFEAFPTITFIWSYKGPPIVNLPGNAHLFEWVNQDAILSHEKTKLFISHSGLKSIKEGLCSEKAMLFMPVFAEQVHNAISANILWGAPFVNKFYVSGTELIRKVNGTLGNDVYGDKIKKTKAMMIDTIMDPLKESVWQVKKFLSEKRKVKFSKRKGMDVSWIEQFYGIEFGIFISIVVILAK</sequence>
<name>A0AC35TGN4_9BILA</name>
<dbReference type="Proteomes" id="UP000095286">
    <property type="component" value="Unplaced"/>
</dbReference>
<proteinExistence type="predicted"/>
<organism evidence="1 2">
    <name type="scientific">Rhabditophanes sp. KR3021</name>
    <dbReference type="NCBI Taxonomy" id="114890"/>
    <lineage>
        <taxon>Eukaryota</taxon>
        <taxon>Metazoa</taxon>
        <taxon>Ecdysozoa</taxon>
        <taxon>Nematoda</taxon>
        <taxon>Chromadorea</taxon>
        <taxon>Rhabditida</taxon>
        <taxon>Tylenchina</taxon>
        <taxon>Panagrolaimomorpha</taxon>
        <taxon>Strongyloidoidea</taxon>
        <taxon>Alloionematidae</taxon>
        <taxon>Rhabditophanes</taxon>
    </lineage>
</organism>